<evidence type="ECO:0000313" key="1">
    <source>
        <dbReference type="EMBL" id="CAJ0792280.1"/>
    </source>
</evidence>
<comment type="caution">
    <text evidence="1">The sequence shown here is derived from an EMBL/GenBank/DDBJ whole genome shotgun (WGS) entry which is preliminary data.</text>
</comment>
<proteinExistence type="predicted"/>
<dbReference type="EMBL" id="CATZAR010000005">
    <property type="protein sequence ID" value="CAJ0792280.1"/>
    <property type="molecule type" value="Genomic_DNA"/>
</dbReference>
<evidence type="ECO:0000313" key="2">
    <source>
        <dbReference type="Proteomes" id="UP001189773"/>
    </source>
</evidence>
<reference evidence="1 2" key="1">
    <citation type="submission" date="2023-07" db="EMBL/GenBank/DDBJ databases">
        <authorList>
            <person name="Peeters C."/>
        </authorList>
    </citation>
    <scope>NUCLEOTIDE SEQUENCE [LARGE SCALE GENOMIC DNA]</scope>
    <source>
        <strain evidence="1 2">LMG 18095</strain>
    </source>
</reference>
<keyword evidence="2" id="KW-1185">Reference proteome</keyword>
<sequence>MPYKGKKLIVGHRPWWRHPIFPWGWYSLSKDRFDGASPLCVDGYHAPSDGGGGKYEYVVPHHSSGDGGDVIIEPAMTGRDDE</sequence>
<gene>
    <name evidence="1" type="ORF">LMG18095_02293</name>
</gene>
<dbReference type="RefSeq" id="WP_012436172.1">
    <property type="nucleotide sequence ID" value="NZ_CATWDO010000003.1"/>
</dbReference>
<dbReference type="Proteomes" id="UP001189773">
    <property type="component" value="Unassembled WGS sequence"/>
</dbReference>
<protein>
    <submittedName>
        <fullName evidence="1">Uncharacterized protein</fullName>
    </submittedName>
</protein>
<organism evidence="1 2">
    <name type="scientific">Ralstonia thomasii</name>
    <dbReference type="NCBI Taxonomy" id="3058596"/>
    <lineage>
        <taxon>Bacteria</taxon>
        <taxon>Pseudomonadati</taxon>
        <taxon>Pseudomonadota</taxon>
        <taxon>Betaproteobacteria</taxon>
        <taxon>Burkholderiales</taxon>
        <taxon>Burkholderiaceae</taxon>
        <taxon>Ralstonia</taxon>
    </lineage>
</organism>
<accession>A0ABM9JFR2</accession>
<name>A0ABM9JFR2_9RALS</name>